<evidence type="ECO:0000313" key="2">
    <source>
        <dbReference type="Proteomes" id="UP000601027"/>
    </source>
</evidence>
<dbReference type="Proteomes" id="UP000601027">
    <property type="component" value="Unassembled WGS sequence"/>
</dbReference>
<accession>A0ABS1XMR3</accession>
<sequence length="74" mass="8125">MSVTVRTASAPLARIGVGLEQLRHDIFALVEVVAGQPQARPQLVEIHHQVRLLGQQLNAALRSPDESVPPEERQ</sequence>
<comment type="caution">
    <text evidence="1">The sequence shown here is derived from an EMBL/GenBank/DDBJ whole genome shotgun (WGS) entry which is preliminary data.</text>
</comment>
<organism evidence="1 2">
    <name type="scientific">Micromonospora parastrephiae</name>
    <dbReference type="NCBI Taxonomy" id="2806101"/>
    <lineage>
        <taxon>Bacteria</taxon>
        <taxon>Bacillati</taxon>
        <taxon>Actinomycetota</taxon>
        <taxon>Actinomycetes</taxon>
        <taxon>Micromonosporales</taxon>
        <taxon>Micromonosporaceae</taxon>
        <taxon>Micromonospora</taxon>
    </lineage>
</organism>
<keyword evidence="2" id="KW-1185">Reference proteome</keyword>
<proteinExistence type="predicted"/>
<dbReference type="EMBL" id="JAEVHM010000001">
    <property type="protein sequence ID" value="MBM0230538.1"/>
    <property type="molecule type" value="Genomic_DNA"/>
</dbReference>
<reference evidence="1 2" key="1">
    <citation type="submission" date="2021-01" db="EMBL/GenBank/DDBJ databases">
        <title>Draft genome sequence of Micromonospora sp. strain STR1_7.</title>
        <authorList>
            <person name="Karlyshev A."/>
            <person name="Jawad R."/>
        </authorList>
    </citation>
    <scope>NUCLEOTIDE SEQUENCE [LARGE SCALE GENOMIC DNA]</scope>
    <source>
        <strain evidence="1 2">STR1-7</strain>
    </source>
</reference>
<dbReference type="RefSeq" id="WP_203173009.1">
    <property type="nucleotide sequence ID" value="NZ_JAEVHM010000001.1"/>
</dbReference>
<evidence type="ECO:0000313" key="1">
    <source>
        <dbReference type="EMBL" id="MBM0230538.1"/>
    </source>
</evidence>
<name>A0ABS1XMR3_9ACTN</name>
<gene>
    <name evidence="1" type="ORF">JNW91_00785</name>
</gene>
<protein>
    <submittedName>
        <fullName evidence="1">Uncharacterized protein</fullName>
    </submittedName>
</protein>